<feature type="non-terminal residue" evidence="3">
    <location>
        <position position="375"/>
    </location>
</feature>
<evidence type="ECO:0000259" key="2">
    <source>
        <dbReference type="SMART" id="SM00409"/>
    </source>
</evidence>
<dbReference type="SUPFAM" id="SSF48726">
    <property type="entry name" value="Immunoglobulin"/>
    <property type="match status" value="3"/>
</dbReference>
<reference evidence="3 4" key="1">
    <citation type="submission" date="2023-09" db="EMBL/GenBank/DDBJ databases">
        <authorList>
            <person name="Wang M."/>
        </authorList>
    </citation>
    <scope>NUCLEOTIDE SEQUENCE [LARGE SCALE GENOMIC DNA]</scope>
    <source>
        <strain evidence="3">GT-2023</strain>
        <tissue evidence="3">Liver</tissue>
    </source>
</reference>
<feature type="transmembrane region" description="Helical" evidence="1">
    <location>
        <begin position="328"/>
        <end position="352"/>
    </location>
</feature>
<gene>
    <name evidence="3" type="ORF">QQF64_019944</name>
</gene>
<organism evidence="3 4">
    <name type="scientific">Cirrhinus molitorella</name>
    <name type="common">mud carp</name>
    <dbReference type="NCBI Taxonomy" id="172907"/>
    <lineage>
        <taxon>Eukaryota</taxon>
        <taxon>Metazoa</taxon>
        <taxon>Chordata</taxon>
        <taxon>Craniata</taxon>
        <taxon>Vertebrata</taxon>
        <taxon>Euteleostomi</taxon>
        <taxon>Actinopterygii</taxon>
        <taxon>Neopterygii</taxon>
        <taxon>Teleostei</taxon>
        <taxon>Ostariophysi</taxon>
        <taxon>Cypriniformes</taxon>
        <taxon>Cyprinidae</taxon>
        <taxon>Labeoninae</taxon>
        <taxon>Labeonini</taxon>
        <taxon>Cirrhinus</taxon>
    </lineage>
</organism>
<sequence length="375" mass="41832">VFADTDEMQSVSVMEGDSVTLQTDVTELQKDDELEWRFSGILIATASHNLSGISVWVKNDGPLKDRLQLKKQTGDLKIRNIRNTDSGQWKINIFSTRGSTSKIFYISGVSGTGVKSVPVLVGDSVMLNSTITEIQRYDVIRWRFEHQNTPVAEINRNVGIFNTYDGADLRFRDRLQLNCFTGSLTIRNIETRHSGLYEVDIGSTGSKHTIHKSFNVTVSDGEKSLSLIQGFSVTLQTGLTEIQNDDQMLWMFGDTVLAKIQKAVQTFFTFNSADERFRDRLKLDHQTGSLIITDIRTTDSGPYELKISSSRYTINRRFSVAVSALSPAATAGIVAGVAILVAAAVVVAAVLLHHHRKMSRIERQTENPWFLLKLA</sequence>
<keyword evidence="1" id="KW-1133">Transmembrane helix</keyword>
<dbReference type="PANTHER" id="PTHR21063">
    <property type="entry name" value="LFA-3"/>
    <property type="match status" value="1"/>
</dbReference>
<dbReference type="SMART" id="SM00409">
    <property type="entry name" value="IG"/>
    <property type="match status" value="3"/>
</dbReference>
<protein>
    <recommendedName>
        <fullName evidence="2">Immunoglobulin domain-containing protein</fullName>
    </recommendedName>
</protein>
<dbReference type="PANTHER" id="PTHR21063:SF4">
    <property type="entry name" value="CD48 ANTIGEN-RELATED"/>
    <property type="match status" value="1"/>
</dbReference>
<proteinExistence type="predicted"/>
<feature type="domain" description="Immunoglobulin" evidence="2">
    <location>
        <begin position="114"/>
        <end position="219"/>
    </location>
</feature>
<keyword evidence="4" id="KW-1185">Reference proteome</keyword>
<dbReference type="EMBL" id="JAYMGO010000022">
    <property type="protein sequence ID" value="KAL1252148.1"/>
    <property type="molecule type" value="Genomic_DNA"/>
</dbReference>
<accession>A0ABR3LGV8</accession>
<dbReference type="InterPro" id="IPR036179">
    <property type="entry name" value="Ig-like_dom_sf"/>
</dbReference>
<name>A0ABR3LGV8_9TELE</name>
<evidence type="ECO:0000256" key="1">
    <source>
        <dbReference type="SAM" id="Phobius"/>
    </source>
</evidence>
<evidence type="ECO:0000313" key="4">
    <source>
        <dbReference type="Proteomes" id="UP001558613"/>
    </source>
</evidence>
<comment type="caution">
    <text evidence="3">The sequence shown here is derived from an EMBL/GenBank/DDBJ whole genome shotgun (WGS) entry which is preliminary data.</text>
</comment>
<feature type="domain" description="Immunoglobulin" evidence="2">
    <location>
        <begin position="8"/>
        <end position="109"/>
    </location>
</feature>
<dbReference type="InterPro" id="IPR013783">
    <property type="entry name" value="Ig-like_fold"/>
</dbReference>
<keyword evidence="1" id="KW-0472">Membrane</keyword>
<evidence type="ECO:0000313" key="3">
    <source>
        <dbReference type="EMBL" id="KAL1252148.1"/>
    </source>
</evidence>
<feature type="domain" description="Immunoglobulin" evidence="2">
    <location>
        <begin position="222"/>
        <end position="323"/>
    </location>
</feature>
<keyword evidence="1" id="KW-0812">Transmembrane</keyword>
<dbReference type="Proteomes" id="UP001558613">
    <property type="component" value="Unassembled WGS sequence"/>
</dbReference>
<feature type="non-terminal residue" evidence="3">
    <location>
        <position position="1"/>
    </location>
</feature>
<dbReference type="InterPro" id="IPR003599">
    <property type="entry name" value="Ig_sub"/>
</dbReference>
<dbReference type="Gene3D" id="2.60.40.10">
    <property type="entry name" value="Immunoglobulins"/>
    <property type="match status" value="3"/>
</dbReference>